<dbReference type="Pfam" id="PF00639">
    <property type="entry name" value="Rotamase"/>
    <property type="match status" value="1"/>
</dbReference>
<feature type="compositionally biased region" description="Low complexity" evidence="1">
    <location>
        <begin position="199"/>
        <end position="209"/>
    </location>
</feature>
<dbReference type="InterPro" id="IPR046357">
    <property type="entry name" value="PPIase_dom_sf"/>
</dbReference>
<dbReference type="PROSITE" id="PS50198">
    <property type="entry name" value="PPIC_PPIASE_2"/>
    <property type="match status" value="1"/>
</dbReference>
<dbReference type="InterPro" id="IPR000297">
    <property type="entry name" value="PPIase_PpiC"/>
</dbReference>
<gene>
    <name evidence="3" type="ORF">METZ01_LOCUS76334</name>
</gene>
<protein>
    <recommendedName>
        <fullName evidence="2">PpiC domain-containing protein</fullName>
    </recommendedName>
</protein>
<sequence>MGMSNSEQPQEPDKALYQRDKTAKEPKTEVGAEIKPRPKPKIRKAFVPKKLVKKTDKPQEYRARHIRVSTLKSATIFRQALVEFQKELASEPIDDPDKPFHDQEKVENYFIRIAKKYSTCSSKVLGGDLDWVYKGMSIKTEARFGTLEMKNEEKVTSELIDAITQSEKYVIPEPIKTKLGYHIILLCENRDKVEKEKPQAPLKPKAAPAGTNIPT</sequence>
<dbReference type="EMBL" id="UINC01005777">
    <property type="protein sequence ID" value="SVA23480.1"/>
    <property type="molecule type" value="Genomic_DNA"/>
</dbReference>
<dbReference type="Gene3D" id="3.10.50.40">
    <property type="match status" value="1"/>
</dbReference>
<feature type="region of interest" description="Disordered" evidence="1">
    <location>
        <begin position="194"/>
        <end position="215"/>
    </location>
</feature>
<proteinExistence type="predicted"/>
<dbReference type="SUPFAM" id="SSF54534">
    <property type="entry name" value="FKBP-like"/>
    <property type="match status" value="1"/>
</dbReference>
<evidence type="ECO:0000313" key="3">
    <source>
        <dbReference type="EMBL" id="SVA23480.1"/>
    </source>
</evidence>
<dbReference type="GO" id="GO:0003755">
    <property type="term" value="F:peptidyl-prolyl cis-trans isomerase activity"/>
    <property type="evidence" value="ECO:0007669"/>
    <property type="project" value="InterPro"/>
</dbReference>
<evidence type="ECO:0000256" key="1">
    <source>
        <dbReference type="SAM" id="MobiDB-lite"/>
    </source>
</evidence>
<feature type="region of interest" description="Disordered" evidence="1">
    <location>
        <begin position="1"/>
        <end position="39"/>
    </location>
</feature>
<dbReference type="AlphaFoldDB" id="A0A381U5F4"/>
<feature type="domain" description="PpiC" evidence="2">
    <location>
        <begin position="58"/>
        <end position="188"/>
    </location>
</feature>
<organism evidence="3">
    <name type="scientific">marine metagenome</name>
    <dbReference type="NCBI Taxonomy" id="408172"/>
    <lineage>
        <taxon>unclassified sequences</taxon>
        <taxon>metagenomes</taxon>
        <taxon>ecological metagenomes</taxon>
    </lineage>
</organism>
<evidence type="ECO:0000259" key="2">
    <source>
        <dbReference type="PROSITE" id="PS50198"/>
    </source>
</evidence>
<feature type="compositionally biased region" description="Basic and acidic residues" evidence="1">
    <location>
        <begin position="11"/>
        <end position="36"/>
    </location>
</feature>
<name>A0A381U5F4_9ZZZZ</name>
<accession>A0A381U5F4</accession>
<reference evidence="3" key="1">
    <citation type="submission" date="2018-05" db="EMBL/GenBank/DDBJ databases">
        <authorList>
            <person name="Lanie J.A."/>
            <person name="Ng W.-L."/>
            <person name="Kazmierczak K.M."/>
            <person name="Andrzejewski T.M."/>
            <person name="Davidsen T.M."/>
            <person name="Wayne K.J."/>
            <person name="Tettelin H."/>
            <person name="Glass J.I."/>
            <person name="Rusch D."/>
            <person name="Podicherti R."/>
            <person name="Tsui H.-C.T."/>
            <person name="Winkler M.E."/>
        </authorList>
    </citation>
    <scope>NUCLEOTIDE SEQUENCE</scope>
</reference>